<comment type="caution">
    <text evidence="1">The sequence shown here is derived from an EMBL/GenBank/DDBJ whole genome shotgun (WGS) entry which is preliminary data.</text>
</comment>
<organism evidence="1 2">
    <name type="scientific">Mycena albidolilacea</name>
    <dbReference type="NCBI Taxonomy" id="1033008"/>
    <lineage>
        <taxon>Eukaryota</taxon>
        <taxon>Fungi</taxon>
        <taxon>Dikarya</taxon>
        <taxon>Basidiomycota</taxon>
        <taxon>Agaricomycotina</taxon>
        <taxon>Agaricomycetes</taxon>
        <taxon>Agaricomycetidae</taxon>
        <taxon>Agaricales</taxon>
        <taxon>Marasmiineae</taxon>
        <taxon>Mycenaceae</taxon>
        <taxon>Mycena</taxon>
    </lineage>
</organism>
<proteinExistence type="predicted"/>
<protein>
    <submittedName>
        <fullName evidence="1">Uncharacterized protein</fullName>
    </submittedName>
</protein>
<name>A0AAD7EVT4_9AGAR</name>
<gene>
    <name evidence="1" type="ORF">DFH08DRAFT_803922</name>
</gene>
<sequence length="104" mass="11102">MASIGAGAWLAPEIIEILARFGRIVSIRHVVCLRMDTGRGYTRGFLPAGMGGYGYGSRFQTRAQPADPTRVPVDIIYAGNFAGIPDGFGDPRVNRGPAGNPYGF</sequence>
<dbReference type="EMBL" id="JARIHO010000010">
    <property type="protein sequence ID" value="KAJ7354014.1"/>
    <property type="molecule type" value="Genomic_DNA"/>
</dbReference>
<evidence type="ECO:0000313" key="1">
    <source>
        <dbReference type="EMBL" id="KAJ7354014.1"/>
    </source>
</evidence>
<keyword evidence="2" id="KW-1185">Reference proteome</keyword>
<dbReference type="Proteomes" id="UP001218218">
    <property type="component" value="Unassembled WGS sequence"/>
</dbReference>
<dbReference type="AlphaFoldDB" id="A0AAD7EVT4"/>
<evidence type="ECO:0000313" key="2">
    <source>
        <dbReference type="Proteomes" id="UP001218218"/>
    </source>
</evidence>
<reference evidence="1" key="1">
    <citation type="submission" date="2023-03" db="EMBL/GenBank/DDBJ databases">
        <title>Massive genome expansion in bonnet fungi (Mycena s.s.) driven by repeated elements and novel gene families across ecological guilds.</title>
        <authorList>
            <consortium name="Lawrence Berkeley National Laboratory"/>
            <person name="Harder C.B."/>
            <person name="Miyauchi S."/>
            <person name="Viragh M."/>
            <person name="Kuo A."/>
            <person name="Thoen E."/>
            <person name="Andreopoulos B."/>
            <person name="Lu D."/>
            <person name="Skrede I."/>
            <person name="Drula E."/>
            <person name="Henrissat B."/>
            <person name="Morin E."/>
            <person name="Kohler A."/>
            <person name="Barry K."/>
            <person name="LaButti K."/>
            <person name="Morin E."/>
            <person name="Salamov A."/>
            <person name="Lipzen A."/>
            <person name="Mereny Z."/>
            <person name="Hegedus B."/>
            <person name="Baldrian P."/>
            <person name="Stursova M."/>
            <person name="Weitz H."/>
            <person name="Taylor A."/>
            <person name="Grigoriev I.V."/>
            <person name="Nagy L.G."/>
            <person name="Martin F."/>
            <person name="Kauserud H."/>
        </authorList>
    </citation>
    <scope>NUCLEOTIDE SEQUENCE</scope>
    <source>
        <strain evidence="1">CBHHK002</strain>
    </source>
</reference>
<accession>A0AAD7EVT4</accession>